<reference evidence="3 4" key="1">
    <citation type="submission" date="2014-08" db="EMBL/GenBank/DDBJ databases">
        <title>Comparative genomics of the Paenibacillus odorifer group.</title>
        <authorList>
            <person name="den Bakker H.C."/>
            <person name="Tsai Y.-C."/>
            <person name="Martin N."/>
            <person name="Korlach J."/>
            <person name="Wiedmann M."/>
        </authorList>
    </citation>
    <scope>NUCLEOTIDE SEQUENCE [LARGE SCALE GENOMIC DNA]</scope>
    <source>
        <strain evidence="3 4">DSM 1735</strain>
    </source>
</reference>
<dbReference type="Proteomes" id="UP000029409">
    <property type="component" value="Chromosome"/>
</dbReference>
<dbReference type="AlphaFoldDB" id="A0A089HPR0"/>
<evidence type="ECO:0000256" key="1">
    <source>
        <dbReference type="SAM" id="Phobius"/>
    </source>
</evidence>
<dbReference type="InterPro" id="IPR053150">
    <property type="entry name" value="Teicoplanin_resist-assoc"/>
</dbReference>
<feature type="transmembrane region" description="Helical" evidence="1">
    <location>
        <begin position="12"/>
        <end position="32"/>
    </location>
</feature>
<keyword evidence="4" id="KW-1185">Reference proteome</keyword>
<accession>A0A089HPR0</accession>
<dbReference type="Pfam" id="PF04892">
    <property type="entry name" value="VanZ"/>
    <property type="match status" value="1"/>
</dbReference>
<evidence type="ECO:0000259" key="2">
    <source>
        <dbReference type="Pfam" id="PF04892"/>
    </source>
</evidence>
<protein>
    <recommendedName>
        <fullName evidence="2">VanZ-like domain-containing protein</fullName>
    </recommendedName>
</protein>
<sequence>MFIPRKVWVRRAAAACLILYSACLLYWMFLGFGRTARYSQPMRYSLVPLRTIWYYLSASGKMPVSARLVNLLGNVAVFVPFGILIPAVTSRLRSAAGLAVLCIPCITALEILQMLLRAGSFDVDDILLNLLGVWAGFGLLRLLCKMRTRRL</sequence>
<keyword evidence="1" id="KW-0812">Transmembrane</keyword>
<feature type="transmembrane region" description="Helical" evidence="1">
    <location>
        <begin position="95"/>
        <end position="114"/>
    </location>
</feature>
<dbReference type="eggNOG" id="COG4767">
    <property type="taxonomic scope" value="Bacteria"/>
</dbReference>
<feature type="transmembrane region" description="Helical" evidence="1">
    <location>
        <begin position="126"/>
        <end position="144"/>
    </location>
</feature>
<gene>
    <name evidence="3" type="ORF">PDUR_12970</name>
</gene>
<keyword evidence="1" id="KW-1133">Transmembrane helix</keyword>
<dbReference type="InterPro" id="IPR006976">
    <property type="entry name" value="VanZ-like"/>
</dbReference>
<dbReference type="KEGG" id="pdu:PDUR_12970"/>
<name>A0A089HPR0_PAEDU</name>
<feature type="domain" description="VanZ-like" evidence="2">
    <location>
        <begin position="18"/>
        <end position="143"/>
    </location>
</feature>
<dbReference type="STRING" id="44251.PDUR_12970"/>
<organism evidence="3 4">
    <name type="scientific">Paenibacillus durus</name>
    <name type="common">Paenibacillus azotofixans</name>
    <dbReference type="NCBI Taxonomy" id="44251"/>
    <lineage>
        <taxon>Bacteria</taxon>
        <taxon>Bacillati</taxon>
        <taxon>Bacillota</taxon>
        <taxon>Bacilli</taxon>
        <taxon>Bacillales</taxon>
        <taxon>Paenibacillaceae</taxon>
        <taxon>Paenibacillus</taxon>
    </lineage>
</organism>
<keyword evidence="1" id="KW-0472">Membrane</keyword>
<dbReference type="EMBL" id="CP009288">
    <property type="protein sequence ID" value="AIQ12715.1"/>
    <property type="molecule type" value="Genomic_DNA"/>
</dbReference>
<feature type="transmembrane region" description="Helical" evidence="1">
    <location>
        <begin position="68"/>
        <end position="88"/>
    </location>
</feature>
<proteinExistence type="predicted"/>
<dbReference type="PANTHER" id="PTHR36834">
    <property type="entry name" value="MEMBRANE PROTEIN-RELATED"/>
    <property type="match status" value="1"/>
</dbReference>
<evidence type="ECO:0000313" key="4">
    <source>
        <dbReference type="Proteomes" id="UP000029409"/>
    </source>
</evidence>
<evidence type="ECO:0000313" key="3">
    <source>
        <dbReference type="EMBL" id="AIQ12715.1"/>
    </source>
</evidence>
<dbReference type="PANTHER" id="PTHR36834:SF1">
    <property type="entry name" value="INTEGRAL MEMBRANE PROTEIN"/>
    <property type="match status" value="1"/>
</dbReference>
<dbReference type="OrthoDB" id="4822551at2"/>
<dbReference type="RefSeq" id="WP_042206551.1">
    <property type="nucleotide sequence ID" value="NZ_CP009288.1"/>
</dbReference>